<comment type="caution">
    <text evidence="3">The sequence shown here is derived from an EMBL/GenBank/DDBJ whole genome shotgun (WGS) entry which is preliminary data.</text>
</comment>
<feature type="coiled-coil region" evidence="1">
    <location>
        <begin position="63"/>
        <end position="94"/>
    </location>
</feature>
<evidence type="ECO:0000256" key="1">
    <source>
        <dbReference type="SAM" id="Coils"/>
    </source>
</evidence>
<feature type="compositionally biased region" description="Low complexity" evidence="2">
    <location>
        <begin position="204"/>
        <end position="219"/>
    </location>
</feature>
<dbReference type="AlphaFoldDB" id="A0A4U0XPQ7"/>
<evidence type="ECO:0000256" key="2">
    <source>
        <dbReference type="SAM" id="MobiDB-lite"/>
    </source>
</evidence>
<name>A0A4U0XPQ7_9PEZI</name>
<keyword evidence="4" id="KW-1185">Reference proteome</keyword>
<sequence>MAVKATPSNTRARPVSQHVADSSVQPFLQHDFDPVDYLNTTLPALSTTTRPAQSAQHGRAVPLSELNAQLQTLLSQVNAQMTRLSNTLTQLTDEIIRSGGRLAYEVEVLRGDTTGLTDVLENGLKKDIELLAPRREAVNGVPSEHEAGTLDRITPNDEPQEYTSTPNEPEYLDKLRTLAAIRSRLDAVIKVFGDAMAWPLAPSELPSASSSLISLSSPESDAETRDREAKGKQYLDALRAEINDLVGAGNDQVTLAAAAARLEELRQLAEVWKGTVEEKARVRLVEGLLRPIEERQRALERAGQARKSAVSPSRGGVDLRYGDLNASSSRAAGEAGGYGFLRNLRNLRDEMYLE</sequence>
<dbReference type="Proteomes" id="UP000309340">
    <property type="component" value="Unassembled WGS sequence"/>
</dbReference>
<feature type="region of interest" description="Disordered" evidence="2">
    <location>
        <begin position="139"/>
        <end position="170"/>
    </location>
</feature>
<dbReference type="Gene3D" id="6.10.250.2790">
    <property type="match status" value="1"/>
</dbReference>
<dbReference type="OrthoDB" id="5413829at2759"/>
<evidence type="ECO:0000313" key="4">
    <source>
        <dbReference type="Proteomes" id="UP000309340"/>
    </source>
</evidence>
<organism evidence="3 4">
    <name type="scientific">Friedmanniomyces simplex</name>
    <dbReference type="NCBI Taxonomy" id="329884"/>
    <lineage>
        <taxon>Eukaryota</taxon>
        <taxon>Fungi</taxon>
        <taxon>Dikarya</taxon>
        <taxon>Ascomycota</taxon>
        <taxon>Pezizomycotina</taxon>
        <taxon>Dothideomycetes</taxon>
        <taxon>Dothideomycetidae</taxon>
        <taxon>Mycosphaerellales</taxon>
        <taxon>Teratosphaeriaceae</taxon>
        <taxon>Friedmanniomyces</taxon>
    </lineage>
</organism>
<keyword evidence="1" id="KW-0175">Coiled coil</keyword>
<protein>
    <submittedName>
        <fullName evidence="3">Uncharacterized protein</fullName>
    </submittedName>
</protein>
<evidence type="ECO:0000313" key="3">
    <source>
        <dbReference type="EMBL" id="TKA79462.1"/>
    </source>
</evidence>
<reference evidence="3 4" key="1">
    <citation type="submission" date="2017-03" db="EMBL/GenBank/DDBJ databases">
        <title>Genomes of endolithic fungi from Antarctica.</title>
        <authorList>
            <person name="Coleine C."/>
            <person name="Masonjones S."/>
            <person name="Stajich J.E."/>
        </authorList>
    </citation>
    <scope>NUCLEOTIDE SEQUENCE [LARGE SCALE GENOMIC DNA]</scope>
    <source>
        <strain evidence="3 4">CCFEE 5184</strain>
    </source>
</reference>
<feature type="compositionally biased region" description="Basic and acidic residues" evidence="2">
    <location>
        <begin position="139"/>
        <end position="149"/>
    </location>
</feature>
<accession>A0A4U0XPQ7</accession>
<dbReference type="EMBL" id="NAJQ01000089">
    <property type="protein sequence ID" value="TKA79462.1"/>
    <property type="molecule type" value="Genomic_DNA"/>
</dbReference>
<proteinExistence type="predicted"/>
<feature type="region of interest" description="Disordered" evidence="2">
    <location>
        <begin position="204"/>
        <end position="227"/>
    </location>
</feature>
<dbReference type="STRING" id="329884.A0A4U0XPQ7"/>
<gene>
    <name evidence="3" type="ORF">B0A55_04216</name>
</gene>